<reference evidence="1 2" key="1">
    <citation type="submission" date="2019-03" db="EMBL/GenBank/DDBJ databases">
        <title>Genomic Encyclopedia of Type Strains, Phase IV (KMG-IV): sequencing the most valuable type-strain genomes for metagenomic binning, comparative biology and taxonomic classification.</title>
        <authorList>
            <person name="Goeker M."/>
        </authorList>
    </citation>
    <scope>NUCLEOTIDE SEQUENCE [LARGE SCALE GENOMIC DNA]</scope>
    <source>
        <strain evidence="1 2">DSM 21667</strain>
    </source>
</reference>
<dbReference type="EMBL" id="SNZH01000025">
    <property type="protein sequence ID" value="TDR37344.1"/>
    <property type="molecule type" value="Genomic_DNA"/>
</dbReference>
<keyword evidence="2" id="KW-1185">Reference proteome</keyword>
<evidence type="ECO:0000313" key="1">
    <source>
        <dbReference type="EMBL" id="TDR37344.1"/>
    </source>
</evidence>
<proteinExistence type="predicted"/>
<dbReference type="AlphaFoldDB" id="A0A4R6YJX3"/>
<evidence type="ECO:0000313" key="2">
    <source>
        <dbReference type="Proteomes" id="UP000295293"/>
    </source>
</evidence>
<dbReference type="Proteomes" id="UP000295293">
    <property type="component" value="Unassembled WGS sequence"/>
</dbReference>
<protein>
    <submittedName>
        <fullName evidence="1">Uncharacterized protein</fullName>
    </submittedName>
</protein>
<sequence length="59" mass="7172">MRRWRKEIDRFACSHPKKPTPSFRFVQYLDVTGLEFWLFQWAIALTPKSDFVRRLGNDI</sequence>
<name>A0A4R6YJX3_9GAMM</name>
<organism evidence="1 2">
    <name type="scientific">Tahibacter aquaticus</name>
    <dbReference type="NCBI Taxonomy" id="520092"/>
    <lineage>
        <taxon>Bacteria</taxon>
        <taxon>Pseudomonadati</taxon>
        <taxon>Pseudomonadota</taxon>
        <taxon>Gammaproteobacteria</taxon>
        <taxon>Lysobacterales</taxon>
        <taxon>Rhodanobacteraceae</taxon>
        <taxon>Tahibacter</taxon>
    </lineage>
</organism>
<accession>A0A4R6YJX3</accession>
<gene>
    <name evidence="1" type="ORF">DFR29_1256</name>
</gene>
<comment type="caution">
    <text evidence="1">The sequence shown here is derived from an EMBL/GenBank/DDBJ whole genome shotgun (WGS) entry which is preliminary data.</text>
</comment>